<dbReference type="EMBL" id="JABBCQ020000013">
    <property type="protein sequence ID" value="MBI1625822.1"/>
    <property type="molecule type" value="Genomic_DNA"/>
</dbReference>
<keyword evidence="3" id="KW-1185">Reference proteome</keyword>
<accession>A0A843B9M9</accession>
<organism evidence="2 3">
    <name type="scientific">Comamonas suwonensis</name>
    <dbReference type="NCBI Taxonomy" id="2606214"/>
    <lineage>
        <taxon>Bacteria</taxon>
        <taxon>Pseudomonadati</taxon>
        <taxon>Pseudomonadota</taxon>
        <taxon>Betaproteobacteria</taxon>
        <taxon>Burkholderiales</taxon>
        <taxon>Comamonadaceae</taxon>
        <taxon>Comamonas</taxon>
    </lineage>
</organism>
<keyword evidence="1" id="KW-0812">Transmembrane</keyword>
<evidence type="ECO:0000313" key="2">
    <source>
        <dbReference type="EMBL" id="MBI1625822.1"/>
    </source>
</evidence>
<feature type="transmembrane region" description="Helical" evidence="1">
    <location>
        <begin position="215"/>
        <end position="240"/>
    </location>
</feature>
<dbReference type="AlphaFoldDB" id="A0A843B9M9"/>
<evidence type="ECO:0000256" key="1">
    <source>
        <dbReference type="SAM" id="Phobius"/>
    </source>
</evidence>
<feature type="transmembrane region" description="Helical" evidence="1">
    <location>
        <begin position="165"/>
        <end position="190"/>
    </location>
</feature>
<reference evidence="2" key="1">
    <citation type="submission" date="2020-12" db="EMBL/GenBank/DDBJ databases">
        <title>Comamonas sp. nov., isolated from stream water.</title>
        <authorList>
            <person name="Park K.-H."/>
        </authorList>
    </citation>
    <scope>NUCLEOTIDE SEQUENCE</scope>
    <source>
        <strain evidence="2">EJ-4</strain>
    </source>
</reference>
<gene>
    <name evidence="2" type="ORF">HF327_015070</name>
</gene>
<feature type="transmembrane region" description="Helical" evidence="1">
    <location>
        <begin position="44"/>
        <end position="62"/>
    </location>
</feature>
<keyword evidence="1" id="KW-1133">Transmembrane helix</keyword>
<sequence>MQASPVSEVKAESGNLQIQRLRWADPWQWLVQGLRDVRRAPGIALFYGLCFWGMARMMVWVFRASPEYVMSMASGCLLVGPFMAMGLYYVSKQLEQGKPPLLSESLTCWDSHLASMGMLVMVLMVLEMLWGRAAMVVFAISFDTGMPTTANMLQTLLRPENWEFLLIYTAVGAVFAGLVFASMVVSLPAILDLDTDALTACITSMRVVASNKGVMLLWGMLITVLIAASFLFYSVGLIVLGPVLGCASWHAYRASVSESVKVLDQADAAA</sequence>
<evidence type="ECO:0000313" key="3">
    <source>
        <dbReference type="Proteomes" id="UP000530032"/>
    </source>
</evidence>
<name>A0A843B9M9_9BURK</name>
<feature type="transmembrane region" description="Helical" evidence="1">
    <location>
        <begin position="68"/>
        <end position="90"/>
    </location>
</feature>
<dbReference type="Proteomes" id="UP000530032">
    <property type="component" value="Unassembled WGS sequence"/>
</dbReference>
<proteinExistence type="predicted"/>
<dbReference type="RefSeq" id="WP_198460951.1">
    <property type="nucleotide sequence ID" value="NZ_JABBCQ020000013.1"/>
</dbReference>
<keyword evidence="1" id="KW-0472">Membrane</keyword>
<dbReference type="Pfam" id="PF09955">
    <property type="entry name" value="DUF2189"/>
    <property type="match status" value="1"/>
</dbReference>
<comment type="caution">
    <text evidence="2">The sequence shown here is derived from an EMBL/GenBank/DDBJ whole genome shotgun (WGS) entry which is preliminary data.</text>
</comment>
<dbReference type="InterPro" id="IPR018692">
    <property type="entry name" value="DUF2189"/>
</dbReference>
<protein>
    <submittedName>
        <fullName evidence="2">DUF2189 domain-containing protein</fullName>
    </submittedName>
</protein>